<evidence type="ECO:0000313" key="1">
    <source>
        <dbReference type="EMBL" id="CAK5075200.1"/>
    </source>
</evidence>
<protein>
    <submittedName>
        <fullName evidence="1">Uncharacterized protein</fullName>
    </submittedName>
</protein>
<name>A0ACB0Z8H6_MELEN</name>
<proteinExistence type="predicted"/>
<gene>
    <name evidence="1" type="ORF">MENTE1834_LOCUS21980</name>
</gene>
<organism evidence="1 2">
    <name type="scientific">Meloidogyne enterolobii</name>
    <name type="common">Root-knot nematode worm</name>
    <name type="synonym">Meloidogyne mayaguensis</name>
    <dbReference type="NCBI Taxonomy" id="390850"/>
    <lineage>
        <taxon>Eukaryota</taxon>
        <taxon>Metazoa</taxon>
        <taxon>Ecdysozoa</taxon>
        <taxon>Nematoda</taxon>
        <taxon>Chromadorea</taxon>
        <taxon>Rhabditida</taxon>
        <taxon>Tylenchina</taxon>
        <taxon>Tylenchomorpha</taxon>
        <taxon>Tylenchoidea</taxon>
        <taxon>Meloidogynidae</taxon>
        <taxon>Meloidogyninae</taxon>
        <taxon>Meloidogyne</taxon>
    </lineage>
</organism>
<sequence>MKGLCYLKENIAKMNEDAITRGIHPDNLLEALTGASVSGST</sequence>
<comment type="caution">
    <text evidence="1">The sequence shown here is derived from an EMBL/GenBank/DDBJ whole genome shotgun (WGS) entry which is preliminary data.</text>
</comment>
<dbReference type="EMBL" id="CAVMJV010000027">
    <property type="protein sequence ID" value="CAK5075200.1"/>
    <property type="molecule type" value="Genomic_DNA"/>
</dbReference>
<reference evidence="1" key="1">
    <citation type="submission" date="2023-11" db="EMBL/GenBank/DDBJ databases">
        <authorList>
            <person name="Poullet M."/>
        </authorList>
    </citation>
    <scope>NUCLEOTIDE SEQUENCE</scope>
    <source>
        <strain evidence="1">E1834</strain>
    </source>
</reference>
<keyword evidence="2" id="KW-1185">Reference proteome</keyword>
<evidence type="ECO:0000313" key="2">
    <source>
        <dbReference type="Proteomes" id="UP001497535"/>
    </source>
</evidence>
<dbReference type="Proteomes" id="UP001497535">
    <property type="component" value="Unassembled WGS sequence"/>
</dbReference>
<accession>A0ACB0Z8H6</accession>